<evidence type="ECO:0000313" key="1">
    <source>
        <dbReference type="EMBL" id="VEP14163.1"/>
    </source>
</evidence>
<gene>
    <name evidence="1" type="ORF">H1P_2450009</name>
</gene>
<dbReference type="Proteomes" id="UP000320055">
    <property type="component" value="Unassembled WGS sequence"/>
</dbReference>
<dbReference type="RefSeq" id="WP_144872545.1">
    <property type="nucleotide sequence ID" value="NZ_LR213988.1"/>
</dbReference>
<protein>
    <recommendedName>
        <fullName evidence="3">Phage tail protein</fullName>
    </recommendedName>
</protein>
<dbReference type="InterPro" id="IPR010667">
    <property type="entry name" value="Phage_T4_Gp19"/>
</dbReference>
<dbReference type="AlphaFoldDB" id="A0A563VRX6"/>
<name>A0A563VRX6_9CYAN</name>
<evidence type="ECO:0000313" key="2">
    <source>
        <dbReference type="Proteomes" id="UP000320055"/>
    </source>
</evidence>
<organism evidence="1 2">
    <name type="scientific">Hyella patelloides LEGE 07179</name>
    <dbReference type="NCBI Taxonomy" id="945734"/>
    <lineage>
        <taxon>Bacteria</taxon>
        <taxon>Bacillati</taxon>
        <taxon>Cyanobacteriota</taxon>
        <taxon>Cyanophyceae</taxon>
        <taxon>Pleurocapsales</taxon>
        <taxon>Hyellaceae</taxon>
        <taxon>Hyella</taxon>
    </lineage>
</organism>
<dbReference type="OrthoDB" id="453972at2"/>
<reference evidence="1 2" key="1">
    <citation type="submission" date="2019-01" db="EMBL/GenBank/DDBJ databases">
        <authorList>
            <person name="Brito A."/>
        </authorList>
    </citation>
    <scope>NUCLEOTIDE SEQUENCE [LARGE SCALE GENOMIC DNA]</scope>
    <source>
        <strain evidence="1">1</strain>
    </source>
</reference>
<evidence type="ECO:0008006" key="3">
    <source>
        <dbReference type="Google" id="ProtNLM"/>
    </source>
</evidence>
<dbReference type="EMBL" id="CAACVJ010000163">
    <property type="protein sequence ID" value="VEP14163.1"/>
    <property type="molecule type" value="Genomic_DNA"/>
</dbReference>
<keyword evidence="2" id="KW-1185">Reference proteome</keyword>
<dbReference type="GO" id="GO:0005198">
    <property type="term" value="F:structural molecule activity"/>
    <property type="evidence" value="ECO:0007669"/>
    <property type="project" value="InterPro"/>
</dbReference>
<proteinExistence type="predicted"/>
<dbReference type="Pfam" id="PF06841">
    <property type="entry name" value="Phage_T4_gp19"/>
    <property type="match status" value="1"/>
</dbReference>
<sequence length="148" mass="16287">MPESISTANQFSLSGGTLGEVLVQSFEGLDINVEVTSNAVGNRVGGFQEQQPQPGPKSYGEPTFICPIIEGDTTLWDWWILMHPNGTQGIYTPEDLIFTFEKENSVFAEWQLKGAFPMQYSLSSASTEESALATETIQLCITSIERMV</sequence>
<accession>A0A563VRX6</accession>